<proteinExistence type="predicted"/>
<keyword evidence="2" id="KW-1185">Reference proteome</keyword>
<evidence type="ECO:0000313" key="2">
    <source>
        <dbReference type="Proteomes" id="UP000541352"/>
    </source>
</evidence>
<reference evidence="1 2" key="1">
    <citation type="submission" date="2020-08" db="EMBL/GenBank/DDBJ databases">
        <title>Genomic Encyclopedia of Type Strains, Phase IV (KMG-IV): sequencing the most valuable type-strain genomes for metagenomic binning, comparative biology and taxonomic classification.</title>
        <authorList>
            <person name="Goeker M."/>
        </authorList>
    </citation>
    <scope>NUCLEOTIDE SEQUENCE [LARGE SCALE GENOMIC DNA]</scope>
    <source>
        <strain evidence="1 2">DSM 17976</strain>
    </source>
</reference>
<sequence length="57" mass="6446">MERKMQGWKPDNQRHERDVRAIGKNVQLTTLPAIVSKTYDSAGVSLVLTIPRLLALE</sequence>
<dbReference type="Proteomes" id="UP000541352">
    <property type="component" value="Unassembled WGS sequence"/>
</dbReference>
<gene>
    <name evidence="1" type="ORF">FHS57_000784</name>
</gene>
<name>A0A7W5ZJ03_9BACT</name>
<protein>
    <submittedName>
        <fullName evidence="1">Uncharacterized protein</fullName>
    </submittedName>
</protein>
<dbReference type="RefSeq" id="WP_183971568.1">
    <property type="nucleotide sequence ID" value="NZ_JACIBY010000001.1"/>
</dbReference>
<dbReference type="AlphaFoldDB" id="A0A7W5ZJ03"/>
<evidence type="ECO:0000313" key="1">
    <source>
        <dbReference type="EMBL" id="MBB3836802.1"/>
    </source>
</evidence>
<dbReference type="EMBL" id="JACIBY010000001">
    <property type="protein sequence ID" value="MBB3836802.1"/>
    <property type="molecule type" value="Genomic_DNA"/>
</dbReference>
<accession>A0A7W5ZJ03</accession>
<organism evidence="1 2">
    <name type="scientific">Runella defluvii</name>
    <dbReference type="NCBI Taxonomy" id="370973"/>
    <lineage>
        <taxon>Bacteria</taxon>
        <taxon>Pseudomonadati</taxon>
        <taxon>Bacteroidota</taxon>
        <taxon>Cytophagia</taxon>
        <taxon>Cytophagales</taxon>
        <taxon>Spirosomataceae</taxon>
        <taxon>Runella</taxon>
    </lineage>
</organism>
<comment type="caution">
    <text evidence="1">The sequence shown here is derived from an EMBL/GenBank/DDBJ whole genome shotgun (WGS) entry which is preliminary data.</text>
</comment>